<accession>A0AA35WZJ7</accession>
<gene>
    <name evidence="2" type="ORF">GBAR_LOCUS18370</name>
</gene>
<name>A0AA35WZJ7_GEOBA</name>
<organism evidence="2 3">
    <name type="scientific">Geodia barretti</name>
    <name type="common">Barrett's horny sponge</name>
    <dbReference type="NCBI Taxonomy" id="519541"/>
    <lineage>
        <taxon>Eukaryota</taxon>
        <taxon>Metazoa</taxon>
        <taxon>Porifera</taxon>
        <taxon>Demospongiae</taxon>
        <taxon>Heteroscleromorpha</taxon>
        <taxon>Tetractinellida</taxon>
        <taxon>Astrophorina</taxon>
        <taxon>Geodiidae</taxon>
        <taxon>Geodia</taxon>
    </lineage>
</organism>
<dbReference type="Proteomes" id="UP001174909">
    <property type="component" value="Unassembled WGS sequence"/>
</dbReference>
<protein>
    <submittedName>
        <fullName evidence="2">Uncharacterized protein</fullName>
    </submittedName>
</protein>
<keyword evidence="1" id="KW-1133">Transmembrane helix</keyword>
<proteinExistence type="predicted"/>
<feature type="transmembrane region" description="Helical" evidence="1">
    <location>
        <begin position="16"/>
        <end position="35"/>
    </location>
</feature>
<dbReference type="EMBL" id="CASHTH010002604">
    <property type="protein sequence ID" value="CAI8032500.1"/>
    <property type="molecule type" value="Genomic_DNA"/>
</dbReference>
<keyword evidence="1" id="KW-0812">Transmembrane</keyword>
<evidence type="ECO:0000313" key="2">
    <source>
        <dbReference type="EMBL" id="CAI8032500.1"/>
    </source>
</evidence>
<dbReference type="AlphaFoldDB" id="A0AA35WZJ7"/>
<comment type="caution">
    <text evidence="2">The sequence shown here is derived from an EMBL/GenBank/DDBJ whole genome shotgun (WGS) entry which is preliminary data.</text>
</comment>
<evidence type="ECO:0000256" key="1">
    <source>
        <dbReference type="SAM" id="Phobius"/>
    </source>
</evidence>
<keyword evidence="3" id="KW-1185">Reference proteome</keyword>
<evidence type="ECO:0000313" key="3">
    <source>
        <dbReference type="Proteomes" id="UP001174909"/>
    </source>
</evidence>
<keyword evidence="1" id="KW-0472">Membrane</keyword>
<reference evidence="2" key="1">
    <citation type="submission" date="2023-03" db="EMBL/GenBank/DDBJ databases">
        <authorList>
            <person name="Steffen K."/>
            <person name="Cardenas P."/>
        </authorList>
    </citation>
    <scope>NUCLEOTIDE SEQUENCE</scope>
</reference>
<sequence>MVFQSNFKVFPPPMYIVIRCYTVSCVIGLCCHPLISCTEASKKGQNFETPNQRIGWCYGIIYSCHTTEVFCQPWVTIKWPLRVRFWELWLWLDRDTPCT</sequence>